<evidence type="ECO:0000256" key="3">
    <source>
        <dbReference type="ARBA" id="ARBA00022989"/>
    </source>
</evidence>
<keyword evidence="2 5" id="KW-0812">Transmembrane</keyword>
<dbReference type="Proteomes" id="UP001065252">
    <property type="component" value="Segment"/>
</dbReference>
<accession>A0A976SXT2</accession>
<organism evidence="7 8">
    <name type="scientific">Enterococcus phage TJE1</name>
    <dbReference type="NCBI Taxonomy" id="2951262"/>
    <lineage>
        <taxon>Viruses</taxon>
        <taxon>Duplodnaviria</taxon>
        <taxon>Heunggongvirae</taxon>
        <taxon>Uroviricota</taxon>
        <taxon>Caudoviricetes</taxon>
        <taxon>Herelleviridae</taxon>
        <taxon>Brockvirinae</taxon>
        <taxon>Schiekvirus</taxon>
        <taxon>Schiekvirus Tje1</taxon>
    </lineage>
</organism>
<dbReference type="EMBL" id="ON506927">
    <property type="protein sequence ID" value="UVD43076.1"/>
    <property type="molecule type" value="Genomic_DNA"/>
</dbReference>
<dbReference type="InterPro" id="IPR007829">
    <property type="entry name" value="TM2"/>
</dbReference>
<feature type="transmembrane region" description="Helical" evidence="5">
    <location>
        <begin position="79"/>
        <end position="104"/>
    </location>
</feature>
<feature type="domain" description="TM2" evidence="6">
    <location>
        <begin position="52"/>
        <end position="100"/>
    </location>
</feature>
<protein>
    <recommendedName>
        <fullName evidence="6">TM2 domain-containing protein</fullName>
    </recommendedName>
</protein>
<keyword evidence="4 5" id="KW-0472">Membrane</keyword>
<keyword evidence="8" id="KW-1185">Reference proteome</keyword>
<feature type="transmembrane region" description="Helical" evidence="5">
    <location>
        <begin position="53"/>
        <end position="73"/>
    </location>
</feature>
<evidence type="ECO:0000256" key="2">
    <source>
        <dbReference type="ARBA" id="ARBA00022692"/>
    </source>
</evidence>
<evidence type="ECO:0000256" key="4">
    <source>
        <dbReference type="ARBA" id="ARBA00023136"/>
    </source>
</evidence>
<proteinExistence type="predicted"/>
<evidence type="ECO:0000256" key="5">
    <source>
        <dbReference type="SAM" id="Phobius"/>
    </source>
</evidence>
<evidence type="ECO:0000256" key="1">
    <source>
        <dbReference type="ARBA" id="ARBA00004141"/>
    </source>
</evidence>
<dbReference type="GO" id="GO:0016020">
    <property type="term" value="C:membrane"/>
    <property type="evidence" value="ECO:0007669"/>
    <property type="project" value="UniProtKB-SubCell"/>
</dbReference>
<evidence type="ECO:0000313" key="8">
    <source>
        <dbReference type="Proteomes" id="UP001065252"/>
    </source>
</evidence>
<sequence length="110" mass="12902">MGKREERLREIYEEEDGNMRMGSMSNEELQREILREQLRQLKEQNIVESKPNLTVFLLLAFFLGGIGAHKFYTGKIFMGLLYLVFCWTFIPVVLSLLDIVIALINRKNFS</sequence>
<comment type="subcellular location">
    <subcellularLocation>
        <location evidence="1">Membrane</location>
        <topology evidence="1">Multi-pass membrane protein</topology>
    </subcellularLocation>
</comment>
<reference evidence="7" key="1">
    <citation type="submission" date="2022-05" db="EMBL/GenBank/DDBJ databases">
        <authorList>
            <person name="Enroth T.J."/>
            <person name="Johnson C.N."/>
            <person name="Duerkop B.A."/>
        </authorList>
    </citation>
    <scope>NUCLEOTIDE SEQUENCE</scope>
</reference>
<evidence type="ECO:0000259" key="6">
    <source>
        <dbReference type="Pfam" id="PF05154"/>
    </source>
</evidence>
<evidence type="ECO:0000313" key="7">
    <source>
        <dbReference type="EMBL" id="UVD43076.1"/>
    </source>
</evidence>
<keyword evidence="3 5" id="KW-1133">Transmembrane helix</keyword>
<name>A0A976SXT2_9CAUD</name>
<dbReference type="Pfam" id="PF05154">
    <property type="entry name" value="TM2"/>
    <property type="match status" value="1"/>
</dbReference>